<evidence type="ECO:0000313" key="2">
    <source>
        <dbReference type="Proteomes" id="UP000887540"/>
    </source>
</evidence>
<protein>
    <submittedName>
        <fullName evidence="3">Uncharacterized protein</fullName>
    </submittedName>
</protein>
<feature type="region of interest" description="Disordered" evidence="1">
    <location>
        <begin position="22"/>
        <end position="42"/>
    </location>
</feature>
<dbReference type="Proteomes" id="UP000887540">
    <property type="component" value="Unplaced"/>
</dbReference>
<evidence type="ECO:0000313" key="3">
    <source>
        <dbReference type="WBParaSite" id="ACRNAN_scaffold14158.g32161.t1"/>
    </source>
</evidence>
<reference evidence="3" key="1">
    <citation type="submission" date="2022-11" db="UniProtKB">
        <authorList>
            <consortium name="WormBaseParasite"/>
        </authorList>
    </citation>
    <scope>IDENTIFICATION</scope>
</reference>
<evidence type="ECO:0000256" key="1">
    <source>
        <dbReference type="SAM" id="MobiDB-lite"/>
    </source>
</evidence>
<accession>A0A914CSU4</accession>
<keyword evidence="2" id="KW-1185">Reference proteome</keyword>
<proteinExistence type="predicted"/>
<dbReference type="AlphaFoldDB" id="A0A914CSU4"/>
<name>A0A914CSU4_9BILA</name>
<organism evidence="2 3">
    <name type="scientific">Acrobeloides nanus</name>
    <dbReference type="NCBI Taxonomy" id="290746"/>
    <lineage>
        <taxon>Eukaryota</taxon>
        <taxon>Metazoa</taxon>
        <taxon>Ecdysozoa</taxon>
        <taxon>Nematoda</taxon>
        <taxon>Chromadorea</taxon>
        <taxon>Rhabditida</taxon>
        <taxon>Tylenchina</taxon>
        <taxon>Cephalobomorpha</taxon>
        <taxon>Cephaloboidea</taxon>
        <taxon>Cephalobidae</taxon>
        <taxon>Acrobeloides</taxon>
    </lineage>
</organism>
<dbReference type="WBParaSite" id="ACRNAN_scaffold14158.g32161.t1">
    <property type="protein sequence ID" value="ACRNAN_scaffold14158.g32161.t1"/>
    <property type="gene ID" value="ACRNAN_scaffold14158.g32161"/>
</dbReference>
<sequence length="155" mass="18103">MPLLNRLTRAINNFYSLEISHDPRKRGNNEHMEKIPQSTETKRQIETRTITSKLNTATLVALLCVLPPTLSSQCPNGTALYWEDYTLCNEQAIEIKLYDNTTHYISKLDLVWQDRWKDEYTCIGQYITGSPLYCDGHPCEELEDRFCFYFCVNHS</sequence>